<evidence type="ECO:0000256" key="1">
    <source>
        <dbReference type="SAM" id="MobiDB-lite"/>
    </source>
</evidence>
<dbReference type="RefSeq" id="WP_197991067.1">
    <property type="nucleotide sequence ID" value="NZ_JACYXC010000001.1"/>
</dbReference>
<feature type="compositionally biased region" description="Low complexity" evidence="1">
    <location>
        <begin position="59"/>
        <end position="88"/>
    </location>
</feature>
<gene>
    <name evidence="2" type="ORF">IHE55_24845</name>
</gene>
<sequence length="88" mass="8777">MSTSYSGFAAVRDMMGTDNDRQELLDRLAGAVGPVPPDVVDGAKALFARLAAERGGAHGTPAGVTAPAPGPEEIPAEAEGSAAGTEAR</sequence>
<name>A0ABS0NRR2_9ACTN</name>
<evidence type="ECO:0000313" key="2">
    <source>
        <dbReference type="EMBL" id="MBH5337831.1"/>
    </source>
</evidence>
<proteinExistence type="predicted"/>
<dbReference type="EMBL" id="JACYXC010000001">
    <property type="protein sequence ID" value="MBH5337831.1"/>
    <property type="molecule type" value="Genomic_DNA"/>
</dbReference>
<feature type="region of interest" description="Disordered" evidence="1">
    <location>
        <begin position="55"/>
        <end position="88"/>
    </location>
</feature>
<reference evidence="2 3" key="1">
    <citation type="submission" date="2020-09" db="EMBL/GenBank/DDBJ databases">
        <title>Biosynthesis of the nuclear factor of activated T cells inhibitor NFAT-133 and its congeners in Streptomyces pactum.</title>
        <authorList>
            <person name="Zhou W."/>
            <person name="Posri P."/>
            <person name="Abugrain M.E."/>
            <person name="Weisberg A.J."/>
            <person name="Chang J.H."/>
            <person name="Mahmud T."/>
        </authorList>
    </citation>
    <scope>NUCLEOTIDE SEQUENCE [LARGE SCALE GENOMIC DNA]</scope>
    <source>
        <strain evidence="2 3">ATCC 27456</strain>
    </source>
</reference>
<dbReference type="Proteomes" id="UP000807371">
    <property type="component" value="Unassembled WGS sequence"/>
</dbReference>
<comment type="caution">
    <text evidence="2">The sequence shown here is derived from an EMBL/GenBank/DDBJ whole genome shotgun (WGS) entry which is preliminary data.</text>
</comment>
<organism evidence="2 3">
    <name type="scientific">Streptomyces pactum</name>
    <dbReference type="NCBI Taxonomy" id="68249"/>
    <lineage>
        <taxon>Bacteria</taxon>
        <taxon>Bacillati</taxon>
        <taxon>Actinomycetota</taxon>
        <taxon>Actinomycetes</taxon>
        <taxon>Kitasatosporales</taxon>
        <taxon>Streptomycetaceae</taxon>
        <taxon>Streptomyces</taxon>
    </lineage>
</organism>
<accession>A0ABS0NRR2</accession>
<keyword evidence="3" id="KW-1185">Reference proteome</keyword>
<evidence type="ECO:0000313" key="3">
    <source>
        <dbReference type="Proteomes" id="UP000807371"/>
    </source>
</evidence>
<protein>
    <submittedName>
        <fullName evidence="2">Uncharacterized protein</fullName>
    </submittedName>
</protein>